<proteinExistence type="predicted"/>
<dbReference type="PANTHER" id="PTHR13265:SF1">
    <property type="entry name" value="CASPASE RECRUITMENT DOMAIN-CONTAINING PROTEIN 8"/>
    <property type="match status" value="1"/>
</dbReference>
<keyword evidence="6" id="KW-1185">Reference proteome</keyword>
<evidence type="ECO:0000313" key="6">
    <source>
        <dbReference type="Proteomes" id="UP001460270"/>
    </source>
</evidence>
<reference evidence="6" key="1">
    <citation type="submission" date="2024-04" db="EMBL/GenBank/DDBJ databases">
        <title>Salinicola lusitanus LLJ914,a marine bacterium isolated from the Okinawa Trough.</title>
        <authorList>
            <person name="Li J."/>
        </authorList>
    </citation>
    <scope>NUCLEOTIDE SEQUENCE [LARGE SCALE GENOMIC DNA]</scope>
</reference>
<dbReference type="Pfam" id="PF13553">
    <property type="entry name" value="FIIND"/>
    <property type="match status" value="1"/>
</dbReference>
<comment type="caution">
    <text evidence="5">The sequence shown here is derived from an EMBL/GenBank/DDBJ whole genome shotgun (WGS) entry which is preliminary data.</text>
</comment>
<dbReference type="GO" id="GO:0006406">
    <property type="term" value="P:mRNA export from nucleus"/>
    <property type="evidence" value="ECO:0007669"/>
    <property type="project" value="TreeGrafter"/>
</dbReference>
<protein>
    <recommendedName>
        <fullName evidence="4">FIIND domain-containing protein</fullName>
    </recommendedName>
</protein>
<dbReference type="EMBL" id="JBBPFD010000021">
    <property type="protein sequence ID" value="KAK7882661.1"/>
    <property type="molecule type" value="Genomic_DNA"/>
</dbReference>
<dbReference type="InterPro" id="IPR025307">
    <property type="entry name" value="FIIND_dom"/>
</dbReference>
<dbReference type="GO" id="GO:0000445">
    <property type="term" value="C:THO complex part of transcription export complex"/>
    <property type="evidence" value="ECO:0007669"/>
    <property type="project" value="TreeGrafter"/>
</dbReference>
<comment type="subcellular location">
    <subcellularLocation>
        <location evidence="1">Cytoplasm</location>
        <location evidence="1">Cytosol</location>
    </subcellularLocation>
</comment>
<feature type="compositionally biased region" description="Acidic residues" evidence="3">
    <location>
        <begin position="44"/>
        <end position="66"/>
    </location>
</feature>
<dbReference type="InterPro" id="IPR021861">
    <property type="entry name" value="THO_THOC1"/>
</dbReference>
<dbReference type="PANTHER" id="PTHR13265">
    <property type="entry name" value="THO COMPLEX SUBUNIT 1"/>
    <property type="match status" value="1"/>
</dbReference>
<evidence type="ECO:0000256" key="1">
    <source>
        <dbReference type="ARBA" id="ARBA00004514"/>
    </source>
</evidence>
<dbReference type="AlphaFoldDB" id="A0AAW0MVP6"/>
<feature type="compositionally biased region" description="Low complexity" evidence="3">
    <location>
        <begin position="33"/>
        <end position="43"/>
    </location>
</feature>
<dbReference type="Pfam" id="PF23679">
    <property type="entry name" value="UPA-FIIND"/>
    <property type="match status" value="1"/>
</dbReference>
<feature type="region of interest" description="Disordered" evidence="3">
    <location>
        <begin position="1"/>
        <end position="77"/>
    </location>
</feature>
<name>A0AAW0MVP6_9GOBI</name>
<accession>A0AAW0MVP6</accession>
<feature type="domain" description="FIIND" evidence="4">
    <location>
        <begin position="105"/>
        <end position="384"/>
    </location>
</feature>
<dbReference type="PROSITE" id="PS51830">
    <property type="entry name" value="FIIND"/>
    <property type="match status" value="1"/>
</dbReference>
<keyword evidence="2" id="KW-0963">Cytoplasm</keyword>
<organism evidence="5 6">
    <name type="scientific">Mugilogobius chulae</name>
    <name type="common">yellowstripe goby</name>
    <dbReference type="NCBI Taxonomy" id="88201"/>
    <lineage>
        <taxon>Eukaryota</taxon>
        <taxon>Metazoa</taxon>
        <taxon>Chordata</taxon>
        <taxon>Craniata</taxon>
        <taxon>Vertebrata</taxon>
        <taxon>Euteleostomi</taxon>
        <taxon>Actinopterygii</taxon>
        <taxon>Neopterygii</taxon>
        <taxon>Teleostei</taxon>
        <taxon>Neoteleostei</taxon>
        <taxon>Acanthomorphata</taxon>
        <taxon>Gobiaria</taxon>
        <taxon>Gobiiformes</taxon>
        <taxon>Gobioidei</taxon>
        <taxon>Gobiidae</taxon>
        <taxon>Gobionellinae</taxon>
        <taxon>Mugilogobius</taxon>
    </lineage>
</organism>
<evidence type="ECO:0000256" key="3">
    <source>
        <dbReference type="SAM" id="MobiDB-lite"/>
    </source>
</evidence>
<evidence type="ECO:0000259" key="4">
    <source>
        <dbReference type="PROSITE" id="PS51830"/>
    </source>
</evidence>
<dbReference type="Proteomes" id="UP001460270">
    <property type="component" value="Unassembled WGS sequence"/>
</dbReference>
<dbReference type="GO" id="GO:0005829">
    <property type="term" value="C:cytosol"/>
    <property type="evidence" value="ECO:0007669"/>
    <property type="project" value="UniProtKB-SubCell"/>
</dbReference>
<evidence type="ECO:0000256" key="2">
    <source>
        <dbReference type="ARBA" id="ARBA00022490"/>
    </source>
</evidence>
<sequence length="468" mass="52576">MVAEMTSCGAASHNEDGDGDIPAPQDQDDKTDSSGSSADNTDSSSEESSEDEDNEEEENVESETEESSNCKYANGSADGDVLSSEANGLKEERPFKFCCEKCKAIQQSHGKELVTPIRIAKGRLQVKLDGEGTYECTVTGLVFEASEPVVVRYSVLSWTKFGAFLQDSWRFAGPIFNVDTVNKDASVLKSIQFPHSVCLADPDSDRRFSVLHIKNQRPIIEPTVDHSGSHVKWHVTSLSPVGPIIQTSQPVEHHGVVLIYKQVATSNSCHSFHIYLATNSPSDIKDIRNQVRGYKNRYISIEKPPTCKLDEGTYRLLCEPEGEVKPQELKFTLAVTKMKGYFEAFFEQPPPFKMSLIETSTDATVWSATIREGDCVDPEKKLEREQLVRSVFHLLSVITVKNLTNIMFLKAAAVHRRKRPTVKSHDGRMSQMGVNQLRLWLWTCRRGSCYRWPNGWGRNGSRWPYIWT</sequence>
<gene>
    <name evidence="5" type="ORF">WMY93_028835</name>
</gene>
<evidence type="ECO:0000313" key="5">
    <source>
        <dbReference type="EMBL" id="KAK7882661.1"/>
    </source>
</evidence>